<keyword evidence="3" id="KW-0804">Transcription</keyword>
<name>A0ABU1JRN2_9PROT</name>
<proteinExistence type="predicted"/>
<reference evidence="5 6" key="1">
    <citation type="submission" date="2023-07" db="EMBL/GenBank/DDBJ databases">
        <title>Sorghum-associated microbial communities from plants grown in Nebraska, USA.</title>
        <authorList>
            <person name="Schachtman D."/>
        </authorList>
    </citation>
    <scope>NUCLEOTIDE SEQUENCE [LARGE SCALE GENOMIC DNA]</scope>
    <source>
        <strain evidence="5 6">584</strain>
    </source>
</reference>
<dbReference type="InterPro" id="IPR036390">
    <property type="entry name" value="WH_DNA-bd_sf"/>
</dbReference>
<dbReference type="InterPro" id="IPR000524">
    <property type="entry name" value="Tscrpt_reg_HTH_GntR"/>
</dbReference>
<dbReference type="SUPFAM" id="SSF46785">
    <property type="entry name" value="Winged helix' DNA-binding domain"/>
    <property type="match status" value="2"/>
</dbReference>
<keyword evidence="2 5" id="KW-0238">DNA-binding</keyword>
<dbReference type="Pfam" id="PF07729">
    <property type="entry name" value="FCD"/>
    <property type="match status" value="1"/>
</dbReference>
<evidence type="ECO:0000313" key="6">
    <source>
        <dbReference type="Proteomes" id="UP001262410"/>
    </source>
</evidence>
<dbReference type="Gene3D" id="1.20.120.530">
    <property type="entry name" value="GntR ligand-binding domain-like"/>
    <property type="match status" value="1"/>
</dbReference>
<dbReference type="SMART" id="SM00345">
    <property type="entry name" value="HTH_GNTR"/>
    <property type="match status" value="2"/>
</dbReference>
<dbReference type="GO" id="GO:0003677">
    <property type="term" value="F:DNA binding"/>
    <property type="evidence" value="ECO:0007669"/>
    <property type="project" value="UniProtKB-KW"/>
</dbReference>
<evidence type="ECO:0000259" key="4">
    <source>
        <dbReference type="PROSITE" id="PS50949"/>
    </source>
</evidence>
<dbReference type="RefSeq" id="WP_309794695.1">
    <property type="nucleotide sequence ID" value="NZ_JAVDPW010000004.1"/>
</dbReference>
<dbReference type="InterPro" id="IPR036388">
    <property type="entry name" value="WH-like_DNA-bd_sf"/>
</dbReference>
<dbReference type="PANTHER" id="PTHR43537">
    <property type="entry name" value="TRANSCRIPTIONAL REGULATOR, GNTR FAMILY"/>
    <property type="match status" value="1"/>
</dbReference>
<dbReference type="InterPro" id="IPR011711">
    <property type="entry name" value="GntR_C"/>
</dbReference>
<organism evidence="5 6">
    <name type="scientific">Inquilinus ginsengisoli</name>
    <dbReference type="NCBI Taxonomy" id="363840"/>
    <lineage>
        <taxon>Bacteria</taxon>
        <taxon>Pseudomonadati</taxon>
        <taxon>Pseudomonadota</taxon>
        <taxon>Alphaproteobacteria</taxon>
        <taxon>Rhodospirillales</taxon>
        <taxon>Rhodospirillaceae</taxon>
        <taxon>Inquilinus</taxon>
    </lineage>
</organism>
<protein>
    <submittedName>
        <fullName evidence="5">DNA-binding GntR family transcriptional regulator</fullName>
    </submittedName>
</protein>
<dbReference type="PROSITE" id="PS50949">
    <property type="entry name" value="HTH_GNTR"/>
    <property type="match status" value="1"/>
</dbReference>
<dbReference type="SUPFAM" id="SSF48008">
    <property type="entry name" value="GntR ligand-binding domain-like"/>
    <property type="match status" value="1"/>
</dbReference>
<dbReference type="PANTHER" id="PTHR43537:SF5">
    <property type="entry name" value="UXU OPERON TRANSCRIPTIONAL REGULATOR"/>
    <property type="match status" value="1"/>
</dbReference>
<keyword evidence="6" id="KW-1185">Reference proteome</keyword>
<keyword evidence="1" id="KW-0805">Transcription regulation</keyword>
<dbReference type="InterPro" id="IPR008920">
    <property type="entry name" value="TF_FadR/GntR_C"/>
</dbReference>
<evidence type="ECO:0000256" key="3">
    <source>
        <dbReference type="ARBA" id="ARBA00023163"/>
    </source>
</evidence>
<sequence length="322" mass="35738">MKRDVRVEHSVAAAAEAAERASPLQLELARQIVERMRDEAWVPGMRISEQALARTLGVSRSPIRGALDLLVAQAVLEAGAGRGFVVLRLPGDAEMSRLIPRSEGEAVYTAIMTDRANGRLPQEVSEAELIPRYGVSRGVVRKVLMRFAAEGLVQRQRGHGWRFVDSLETDEAVAESYQFRMVVECAALRQPGFRLDRDRLQQLRRAHEDILARAAGGVGTEEWFRVNTAFHEMLAACSGNRFFLQAVRQQNSLRRMQEYADFVQLPQGRVEQSCREHLAILAALDAGDTEWAAALLHRHLALAAGTYAGDAMDGKTRPELSA</sequence>
<evidence type="ECO:0000256" key="1">
    <source>
        <dbReference type="ARBA" id="ARBA00023015"/>
    </source>
</evidence>
<dbReference type="SMART" id="SM00895">
    <property type="entry name" value="FCD"/>
    <property type="match status" value="1"/>
</dbReference>
<evidence type="ECO:0000256" key="2">
    <source>
        <dbReference type="ARBA" id="ARBA00023125"/>
    </source>
</evidence>
<dbReference type="Pfam" id="PF00392">
    <property type="entry name" value="GntR"/>
    <property type="match status" value="2"/>
</dbReference>
<dbReference type="CDD" id="cd07377">
    <property type="entry name" value="WHTH_GntR"/>
    <property type="match status" value="1"/>
</dbReference>
<accession>A0ABU1JRN2</accession>
<comment type="caution">
    <text evidence="5">The sequence shown here is derived from an EMBL/GenBank/DDBJ whole genome shotgun (WGS) entry which is preliminary data.</text>
</comment>
<dbReference type="Gene3D" id="1.10.10.10">
    <property type="entry name" value="Winged helix-like DNA-binding domain superfamily/Winged helix DNA-binding domain"/>
    <property type="match status" value="2"/>
</dbReference>
<evidence type="ECO:0000313" key="5">
    <source>
        <dbReference type="EMBL" id="MDR6290224.1"/>
    </source>
</evidence>
<dbReference type="Proteomes" id="UP001262410">
    <property type="component" value="Unassembled WGS sequence"/>
</dbReference>
<feature type="domain" description="HTH gntR-type" evidence="4">
    <location>
        <begin position="22"/>
        <end position="89"/>
    </location>
</feature>
<dbReference type="EMBL" id="JAVDPW010000004">
    <property type="protein sequence ID" value="MDR6290224.1"/>
    <property type="molecule type" value="Genomic_DNA"/>
</dbReference>
<gene>
    <name evidence="5" type="ORF">E9232_002745</name>
</gene>